<evidence type="ECO:0000313" key="1">
    <source>
        <dbReference type="EMBL" id="GII76654.1"/>
    </source>
</evidence>
<dbReference type="EMBL" id="BOOU01000024">
    <property type="protein sequence ID" value="GII76654.1"/>
    <property type="molecule type" value="Genomic_DNA"/>
</dbReference>
<organism evidence="1 2">
    <name type="scientific">Sphaerisporangium rufum</name>
    <dbReference type="NCBI Taxonomy" id="1381558"/>
    <lineage>
        <taxon>Bacteria</taxon>
        <taxon>Bacillati</taxon>
        <taxon>Actinomycetota</taxon>
        <taxon>Actinomycetes</taxon>
        <taxon>Streptosporangiales</taxon>
        <taxon>Streptosporangiaceae</taxon>
        <taxon>Sphaerisporangium</taxon>
    </lineage>
</organism>
<dbReference type="AlphaFoldDB" id="A0A919QYZ9"/>
<keyword evidence="2" id="KW-1185">Reference proteome</keyword>
<comment type="caution">
    <text evidence="1">The sequence shown here is derived from an EMBL/GenBank/DDBJ whole genome shotgun (WGS) entry which is preliminary data.</text>
</comment>
<reference evidence="1" key="1">
    <citation type="submission" date="2021-01" db="EMBL/GenBank/DDBJ databases">
        <title>Whole genome shotgun sequence of Sphaerisporangium rufum NBRC 109079.</title>
        <authorList>
            <person name="Komaki H."/>
            <person name="Tamura T."/>
        </authorList>
    </citation>
    <scope>NUCLEOTIDE SEQUENCE</scope>
    <source>
        <strain evidence="1">NBRC 109079</strain>
    </source>
</reference>
<sequence>MGRLLAETKHEFPGWSFTHATAGWTATKGDQQHRADSLAALRTVLRGFTEGWHIWRSDHGRWWATRDRPFDAQAARDGAARTVDGDTEVEVRRAISEQESIAASQI</sequence>
<gene>
    <name evidence="1" type="ORF">Sru01_16360</name>
</gene>
<evidence type="ECO:0000313" key="2">
    <source>
        <dbReference type="Proteomes" id="UP000655287"/>
    </source>
</evidence>
<accession>A0A919QYZ9</accession>
<dbReference type="Proteomes" id="UP000655287">
    <property type="component" value="Unassembled WGS sequence"/>
</dbReference>
<proteinExistence type="predicted"/>
<protein>
    <submittedName>
        <fullName evidence="1">Uncharacterized protein</fullName>
    </submittedName>
</protein>
<name>A0A919QYZ9_9ACTN</name>